<evidence type="ECO:0000256" key="8">
    <source>
        <dbReference type="SAM" id="Phobius"/>
    </source>
</evidence>
<evidence type="ECO:0000256" key="4">
    <source>
        <dbReference type="ARBA" id="ARBA00022475"/>
    </source>
</evidence>
<keyword evidence="3" id="KW-0813">Transport</keyword>
<evidence type="ECO:0000313" key="9">
    <source>
        <dbReference type="EMBL" id="MFC3231008.1"/>
    </source>
</evidence>
<evidence type="ECO:0000256" key="5">
    <source>
        <dbReference type="ARBA" id="ARBA00022692"/>
    </source>
</evidence>
<feature type="transmembrane region" description="Helical" evidence="8">
    <location>
        <begin position="190"/>
        <end position="207"/>
    </location>
</feature>
<keyword evidence="7 8" id="KW-0472">Membrane</keyword>
<organism evidence="9 10">
    <name type="scientific">Marinibaculum pumilum</name>
    <dbReference type="NCBI Taxonomy" id="1766165"/>
    <lineage>
        <taxon>Bacteria</taxon>
        <taxon>Pseudomonadati</taxon>
        <taxon>Pseudomonadota</taxon>
        <taxon>Alphaproteobacteria</taxon>
        <taxon>Rhodospirillales</taxon>
        <taxon>Rhodospirillaceae</taxon>
        <taxon>Marinibaculum</taxon>
    </lineage>
</organism>
<keyword evidence="4" id="KW-1003">Cell membrane</keyword>
<dbReference type="PANTHER" id="PTHR34979:SF1">
    <property type="entry name" value="INNER MEMBRANE PROTEIN YGAZ"/>
    <property type="match status" value="1"/>
</dbReference>
<keyword evidence="5 8" id="KW-0812">Transmembrane</keyword>
<evidence type="ECO:0000313" key="10">
    <source>
        <dbReference type="Proteomes" id="UP001595528"/>
    </source>
</evidence>
<dbReference type="Proteomes" id="UP001595528">
    <property type="component" value="Unassembled WGS sequence"/>
</dbReference>
<dbReference type="PANTHER" id="PTHR34979">
    <property type="entry name" value="INNER MEMBRANE PROTEIN YGAZ"/>
    <property type="match status" value="1"/>
</dbReference>
<accession>A0ABV7L8R4</accession>
<dbReference type="EMBL" id="JBHRTR010000054">
    <property type="protein sequence ID" value="MFC3231008.1"/>
    <property type="molecule type" value="Genomic_DNA"/>
</dbReference>
<comment type="similarity">
    <text evidence="2">Belongs to the AzlC family.</text>
</comment>
<evidence type="ECO:0000256" key="7">
    <source>
        <dbReference type="ARBA" id="ARBA00023136"/>
    </source>
</evidence>
<sequence>MTSETRLTLSGLLRGARAIAPVAAFVVPFGAAFGIAAVQAGVNDWGTVLMSAAAFAGASQFAALDFWQVPVAWLPMLLAVFAINARNILMAAALYPWLKDIPAARRHAIAFFIGDPNFAMAIRAYDEGERDVGLLVGAGMLLWLAWTLGTALGVLADELIADPERFGLDALMLVFFGVMLVGMWKGRLTALPWAVAAVASLAALWLLPENWHVLAGGLAGGLTGALFPPRRGRVVDGSQDR</sequence>
<proteinExistence type="inferred from homology"/>
<comment type="subcellular location">
    <subcellularLocation>
        <location evidence="1">Cell membrane</location>
        <topology evidence="1">Multi-pass membrane protein</topology>
    </subcellularLocation>
</comment>
<dbReference type="InterPro" id="IPR011606">
    <property type="entry name" value="Brnchd-chn_aa_trnsp_permease"/>
</dbReference>
<reference evidence="10" key="1">
    <citation type="journal article" date="2019" name="Int. J. Syst. Evol. Microbiol.">
        <title>The Global Catalogue of Microorganisms (GCM) 10K type strain sequencing project: providing services to taxonomists for standard genome sequencing and annotation.</title>
        <authorList>
            <consortium name="The Broad Institute Genomics Platform"/>
            <consortium name="The Broad Institute Genome Sequencing Center for Infectious Disease"/>
            <person name="Wu L."/>
            <person name="Ma J."/>
        </authorList>
    </citation>
    <scope>NUCLEOTIDE SEQUENCE [LARGE SCALE GENOMIC DNA]</scope>
    <source>
        <strain evidence="10">KCTC 42964</strain>
    </source>
</reference>
<protein>
    <submittedName>
        <fullName evidence="9">AzlC family ABC transporter permease</fullName>
    </submittedName>
</protein>
<evidence type="ECO:0000256" key="2">
    <source>
        <dbReference type="ARBA" id="ARBA00010735"/>
    </source>
</evidence>
<feature type="transmembrane region" description="Helical" evidence="8">
    <location>
        <begin position="132"/>
        <end position="154"/>
    </location>
</feature>
<evidence type="ECO:0000256" key="1">
    <source>
        <dbReference type="ARBA" id="ARBA00004651"/>
    </source>
</evidence>
<name>A0ABV7L8R4_9PROT</name>
<feature type="transmembrane region" description="Helical" evidence="8">
    <location>
        <begin position="18"/>
        <end position="38"/>
    </location>
</feature>
<gene>
    <name evidence="9" type="ORF">ACFOGJ_27425</name>
</gene>
<dbReference type="Pfam" id="PF03591">
    <property type="entry name" value="AzlC"/>
    <property type="match status" value="1"/>
</dbReference>
<keyword evidence="6 8" id="KW-1133">Transmembrane helix</keyword>
<dbReference type="RefSeq" id="WP_379906476.1">
    <property type="nucleotide sequence ID" value="NZ_JBHRTR010000054.1"/>
</dbReference>
<evidence type="ECO:0000256" key="3">
    <source>
        <dbReference type="ARBA" id="ARBA00022448"/>
    </source>
</evidence>
<evidence type="ECO:0000256" key="6">
    <source>
        <dbReference type="ARBA" id="ARBA00022989"/>
    </source>
</evidence>
<keyword evidence="10" id="KW-1185">Reference proteome</keyword>
<feature type="transmembrane region" description="Helical" evidence="8">
    <location>
        <begin position="166"/>
        <end position="184"/>
    </location>
</feature>
<comment type="caution">
    <text evidence="9">The sequence shown here is derived from an EMBL/GenBank/DDBJ whole genome shotgun (WGS) entry which is preliminary data.</text>
</comment>